<dbReference type="InterPro" id="IPR019313">
    <property type="entry name" value="Mediator_Med17"/>
</dbReference>
<gene>
    <name evidence="8" type="primary">MED17</name>
    <name evidence="10" type="ORF">DASB73_025610</name>
</gene>
<evidence type="ECO:0000256" key="7">
    <source>
        <dbReference type="ARBA" id="ARBA00032014"/>
    </source>
</evidence>
<evidence type="ECO:0000313" key="11">
    <source>
        <dbReference type="Proteomes" id="UP001362899"/>
    </source>
</evidence>
<sequence length="493" mass="54386">MSVPVSVEPTNAAKARDVPLDQLIARITQERGSFADLDERQLEKDEEVEPTEDESKSATDAGNDEPTFYEKRAQLSGAVGAALNEAALNLDLVSLLVSGTRLEAGVSTMSPALRAQIAPGSLNAAAVQTPVPGLPNSAGYGWKIMAYDQASVYLEAASKRLRGEVELEQQFWTDMLTTVKSGEVVNRNLQIRYGFRDAGSVYHDKGDGRFVRQHEGHAKLVPNTERLSRRVAVSVFANNTGSTSAIESEDEEEFRLVGRACVEHSDILGPDVLQSVSFERYKLFEEELMHNLIQETRNTLAAKQVRITDTGKLVCTIFGGKIEIEMEDINTTNSMANMSNLNTRDPKNPAFSVCYALHFLQLEAYERRLHQWQSEPKPLNSAEKRASQEMPPLLGPVLARIQCASLLSRTLKLLEIMKLEVVSTENISESNSEYLCGPIRNRIILNCDPQISITLGSTIDSGVAEFKAEKKGVSTAAINDLVELEAWLRWASS</sequence>
<dbReference type="PANTHER" id="PTHR13114:SF7">
    <property type="entry name" value="MEDIATOR OF RNA POLYMERASE II TRANSCRIPTION SUBUNIT 17"/>
    <property type="match status" value="1"/>
</dbReference>
<evidence type="ECO:0000313" key="10">
    <source>
        <dbReference type="EMBL" id="GMM51598.1"/>
    </source>
</evidence>
<comment type="subcellular location">
    <subcellularLocation>
        <location evidence="1 8">Nucleus</location>
    </subcellularLocation>
</comment>
<evidence type="ECO:0000256" key="8">
    <source>
        <dbReference type="RuleBase" id="RU364140"/>
    </source>
</evidence>
<comment type="caution">
    <text evidence="10">The sequence shown here is derived from an EMBL/GenBank/DDBJ whole genome shotgun (WGS) entry which is preliminary data.</text>
</comment>
<name>A0AAV5RLI3_STABA</name>
<dbReference type="PANTHER" id="PTHR13114">
    <property type="entry name" value="MEDIATOR OF RNA POLYMERASE II TRANSCRIPTION SUBUNIT 17"/>
    <property type="match status" value="1"/>
</dbReference>
<dbReference type="GO" id="GO:0016592">
    <property type="term" value="C:mediator complex"/>
    <property type="evidence" value="ECO:0007669"/>
    <property type="project" value="InterPro"/>
</dbReference>
<evidence type="ECO:0000256" key="3">
    <source>
        <dbReference type="ARBA" id="ARBA00019610"/>
    </source>
</evidence>
<keyword evidence="8" id="KW-0010">Activator</keyword>
<evidence type="ECO:0000256" key="1">
    <source>
        <dbReference type="ARBA" id="ARBA00004123"/>
    </source>
</evidence>
<keyword evidence="6 8" id="KW-0539">Nucleus</keyword>
<comment type="similarity">
    <text evidence="2 8">Belongs to the Mediator complex subunit 17 family.</text>
</comment>
<comment type="subunit">
    <text evidence="8">Component of the Mediator complex.</text>
</comment>
<dbReference type="Pfam" id="PF10156">
    <property type="entry name" value="Med17"/>
    <property type="match status" value="1"/>
</dbReference>
<keyword evidence="4 8" id="KW-0805">Transcription regulation</keyword>
<evidence type="ECO:0000256" key="2">
    <source>
        <dbReference type="ARBA" id="ARBA00005635"/>
    </source>
</evidence>
<dbReference type="GO" id="GO:0003712">
    <property type="term" value="F:transcription coregulator activity"/>
    <property type="evidence" value="ECO:0007669"/>
    <property type="project" value="InterPro"/>
</dbReference>
<dbReference type="EMBL" id="BTGC01000008">
    <property type="protein sequence ID" value="GMM51598.1"/>
    <property type="molecule type" value="Genomic_DNA"/>
</dbReference>
<keyword evidence="5 8" id="KW-0804">Transcription</keyword>
<evidence type="ECO:0000256" key="5">
    <source>
        <dbReference type="ARBA" id="ARBA00023163"/>
    </source>
</evidence>
<accession>A0AAV5RLI3</accession>
<evidence type="ECO:0000256" key="4">
    <source>
        <dbReference type="ARBA" id="ARBA00023015"/>
    </source>
</evidence>
<feature type="region of interest" description="Disordered" evidence="9">
    <location>
        <begin position="34"/>
        <end position="66"/>
    </location>
</feature>
<dbReference type="GO" id="GO:0070847">
    <property type="term" value="C:core mediator complex"/>
    <property type="evidence" value="ECO:0007669"/>
    <property type="project" value="TreeGrafter"/>
</dbReference>
<dbReference type="Gene3D" id="6.10.250.2620">
    <property type="match status" value="1"/>
</dbReference>
<dbReference type="GO" id="GO:0006357">
    <property type="term" value="P:regulation of transcription by RNA polymerase II"/>
    <property type="evidence" value="ECO:0007669"/>
    <property type="project" value="InterPro"/>
</dbReference>
<dbReference type="AlphaFoldDB" id="A0AAV5RLI3"/>
<evidence type="ECO:0000256" key="6">
    <source>
        <dbReference type="ARBA" id="ARBA00023242"/>
    </source>
</evidence>
<evidence type="ECO:0000256" key="9">
    <source>
        <dbReference type="SAM" id="MobiDB-lite"/>
    </source>
</evidence>
<protein>
    <recommendedName>
        <fullName evidence="3 8">Mediator of RNA polymerase II transcription subunit 17</fullName>
    </recommendedName>
    <alternativeName>
        <fullName evidence="7 8">Mediator complex subunit 17</fullName>
    </alternativeName>
</protein>
<reference evidence="10 11" key="1">
    <citation type="journal article" date="2023" name="Elife">
        <title>Identification of key yeast species and microbe-microbe interactions impacting larval growth of Drosophila in the wild.</title>
        <authorList>
            <person name="Mure A."/>
            <person name="Sugiura Y."/>
            <person name="Maeda R."/>
            <person name="Honda K."/>
            <person name="Sakurai N."/>
            <person name="Takahashi Y."/>
            <person name="Watada M."/>
            <person name="Katoh T."/>
            <person name="Gotoh A."/>
            <person name="Gotoh Y."/>
            <person name="Taniguchi I."/>
            <person name="Nakamura K."/>
            <person name="Hayashi T."/>
            <person name="Katayama T."/>
            <person name="Uemura T."/>
            <person name="Hattori Y."/>
        </authorList>
    </citation>
    <scope>NUCLEOTIDE SEQUENCE [LARGE SCALE GENOMIC DNA]</scope>
    <source>
        <strain evidence="10 11">SB-73</strain>
    </source>
</reference>
<dbReference type="Proteomes" id="UP001362899">
    <property type="component" value="Unassembled WGS sequence"/>
</dbReference>
<keyword evidence="11" id="KW-1185">Reference proteome</keyword>
<comment type="function">
    <text evidence="8">Component of the Mediator complex, a coactivator involved in the regulated transcription of nearly all RNA polymerase II-dependent genes. Mediator functions as a bridge to convey information from gene-specific regulatory proteins to the basal RNA polymerase II transcription machinery. Mediator is recruited to promoters by direct interactions with regulatory proteins and serves as a scaffold for the assembly of a functional preinitiation complex with RNA polymerase II and the general transcription factors.</text>
</comment>
<proteinExistence type="inferred from homology"/>
<organism evidence="10 11">
    <name type="scientific">Starmerella bacillaris</name>
    <name type="common">Yeast</name>
    <name type="synonym">Candida zemplinina</name>
    <dbReference type="NCBI Taxonomy" id="1247836"/>
    <lineage>
        <taxon>Eukaryota</taxon>
        <taxon>Fungi</taxon>
        <taxon>Dikarya</taxon>
        <taxon>Ascomycota</taxon>
        <taxon>Saccharomycotina</taxon>
        <taxon>Dipodascomycetes</taxon>
        <taxon>Dipodascales</taxon>
        <taxon>Trichomonascaceae</taxon>
        <taxon>Starmerella</taxon>
    </lineage>
</organism>